<keyword evidence="5 9" id="KW-0371">Homeobox</keyword>
<dbReference type="Gene3D" id="1.10.10.60">
    <property type="entry name" value="Homeodomain-like"/>
    <property type="match status" value="1"/>
</dbReference>
<feature type="compositionally biased region" description="Basic residues" evidence="11">
    <location>
        <begin position="104"/>
        <end position="116"/>
    </location>
</feature>
<accession>A0A6J5XPY1</accession>
<protein>
    <recommendedName>
        <fullName evidence="12">Homeobox domain-containing protein</fullName>
    </recommendedName>
</protein>
<feature type="compositionally biased region" description="Polar residues" evidence="11">
    <location>
        <begin position="7"/>
        <end position="20"/>
    </location>
</feature>
<evidence type="ECO:0000259" key="12">
    <source>
        <dbReference type="PROSITE" id="PS50071"/>
    </source>
</evidence>
<evidence type="ECO:0000256" key="6">
    <source>
        <dbReference type="ARBA" id="ARBA00023163"/>
    </source>
</evidence>
<evidence type="ECO:0000256" key="4">
    <source>
        <dbReference type="ARBA" id="ARBA00023125"/>
    </source>
</evidence>
<dbReference type="PANTHER" id="PTHR45940">
    <property type="entry name" value="WUSCHEL-RELATED HOMEOBOX 1-RELATED"/>
    <property type="match status" value="1"/>
</dbReference>
<dbReference type="PANTHER" id="PTHR45940:SF42">
    <property type="entry name" value="WUSCHEL-RELATED HOMEOBOX 3"/>
    <property type="match status" value="1"/>
</dbReference>
<dbReference type="InterPro" id="IPR009057">
    <property type="entry name" value="Homeodomain-like_sf"/>
</dbReference>
<dbReference type="GO" id="GO:0005634">
    <property type="term" value="C:nucleus"/>
    <property type="evidence" value="ECO:0007669"/>
    <property type="project" value="UniProtKB-SubCell"/>
</dbReference>
<evidence type="ECO:0000256" key="7">
    <source>
        <dbReference type="ARBA" id="ARBA00023242"/>
    </source>
</evidence>
<sequence length="258" mass="29941">MPLSGKHSMTTLTPANSSSRWCPTPEQLMILEEMYRAGIRTPNASQIQHITAQLSLYGKIEGKNVFYWFQNHKARDRQKLRRKLCKQLQQQQLLYNHHHNYHNYHNNPYHHHHHHQQQQQQQQQSLLGYLDHLSPPASSSTLQQLSNCHNYSSAGFLPPPQVGVEDALMKHAWKMEIPQRVEMEKSVMSMYGRDWMMMMMGMWAHPLHVVVLVQELLLLDNPSRPFQLFPITATNLKEESSPSSSNPSLSSTTPTPNY</sequence>
<organism evidence="13 14">
    <name type="scientific">Prunus armeniaca</name>
    <name type="common">Apricot</name>
    <name type="synonym">Armeniaca vulgaris</name>
    <dbReference type="NCBI Taxonomy" id="36596"/>
    <lineage>
        <taxon>Eukaryota</taxon>
        <taxon>Viridiplantae</taxon>
        <taxon>Streptophyta</taxon>
        <taxon>Embryophyta</taxon>
        <taxon>Tracheophyta</taxon>
        <taxon>Spermatophyta</taxon>
        <taxon>Magnoliopsida</taxon>
        <taxon>eudicotyledons</taxon>
        <taxon>Gunneridae</taxon>
        <taxon>Pentapetalae</taxon>
        <taxon>rosids</taxon>
        <taxon>fabids</taxon>
        <taxon>Rosales</taxon>
        <taxon>Rosaceae</taxon>
        <taxon>Amygdaloideae</taxon>
        <taxon>Amygdaleae</taxon>
        <taxon>Prunus</taxon>
    </lineage>
</organism>
<dbReference type="CDD" id="cd00086">
    <property type="entry name" value="homeodomain"/>
    <property type="match status" value="1"/>
</dbReference>
<evidence type="ECO:0000256" key="10">
    <source>
        <dbReference type="RuleBase" id="RU000682"/>
    </source>
</evidence>
<evidence type="ECO:0000256" key="8">
    <source>
        <dbReference type="ARBA" id="ARBA00024040"/>
    </source>
</evidence>
<keyword evidence="7 9" id="KW-0539">Nucleus</keyword>
<feature type="region of interest" description="Disordered" evidence="11">
    <location>
        <begin position="104"/>
        <end position="124"/>
    </location>
</feature>
<evidence type="ECO:0000256" key="3">
    <source>
        <dbReference type="ARBA" id="ARBA00023015"/>
    </source>
</evidence>
<dbReference type="SUPFAM" id="SSF46689">
    <property type="entry name" value="Homeodomain-like"/>
    <property type="match status" value="1"/>
</dbReference>
<dbReference type="GO" id="GO:0003677">
    <property type="term" value="F:DNA binding"/>
    <property type="evidence" value="ECO:0007669"/>
    <property type="project" value="UniProtKB-UniRule"/>
</dbReference>
<dbReference type="SMART" id="SM00389">
    <property type="entry name" value="HOX"/>
    <property type="match status" value="1"/>
</dbReference>
<dbReference type="InterPro" id="IPR001356">
    <property type="entry name" value="HD"/>
</dbReference>
<dbReference type="EMBL" id="CAEKKB010000006">
    <property type="protein sequence ID" value="CAB4313218.1"/>
    <property type="molecule type" value="Genomic_DNA"/>
</dbReference>
<dbReference type="Proteomes" id="UP000507245">
    <property type="component" value="Unassembled WGS sequence"/>
</dbReference>
<dbReference type="GO" id="GO:0099402">
    <property type="term" value="P:plant organ development"/>
    <property type="evidence" value="ECO:0007669"/>
    <property type="project" value="InterPro"/>
</dbReference>
<comment type="subcellular location">
    <subcellularLocation>
        <location evidence="1 9 10">Nucleus</location>
    </subcellularLocation>
</comment>
<feature type="compositionally biased region" description="Low complexity" evidence="11">
    <location>
        <begin position="241"/>
        <end position="258"/>
    </location>
</feature>
<evidence type="ECO:0000313" key="14">
    <source>
        <dbReference type="Proteomes" id="UP000507245"/>
    </source>
</evidence>
<dbReference type="InterPro" id="IPR044555">
    <property type="entry name" value="WUSCHEL-like"/>
</dbReference>
<dbReference type="GO" id="GO:0003700">
    <property type="term" value="F:DNA-binding transcription factor activity"/>
    <property type="evidence" value="ECO:0007669"/>
    <property type="project" value="InterPro"/>
</dbReference>
<dbReference type="FunFam" id="1.10.10.60:FF:000146">
    <property type="entry name" value="WUSCHEL-related homeobox 4"/>
    <property type="match status" value="1"/>
</dbReference>
<dbReference type="PROSITE" id="PS50071">
    <property type="entry name" value="HOMEOBOX_2"/>
    <property type="match status" value="1"/>
</dbReference>
<keyword evidence="2" id="KW-0217">Developmental protein</keyword>
<evidence type="ECO:0000256" key="2">
    <source>
        <dbReference type="ARBA" id="ARBA00022473"/>
    </source>
</evidence>
<evidence type="ECO:0000256" key="11">
    <source>
        <dbReference type="SAM" id="MobiDB-lite"/>
    </source>
</evidence>
<keyword evidence="4 9" id="KW-0238">DNA-binding</keyword>
<feature type="domain" description="Homeobox" evidence="12">
    <location>
        <begin position="14"/>
        <end position="79"/>
    </location>
</feature>
<dbReference type="OrthoDB" id="1932526at2759"/>
<feature type="region of interest" description="Disordered" evidence="11">
    <location>
        <begin position="236"/>
        <end position="258"/>
    </location>
</feature>
<reference evidence="14" key="1">
    <citation type="journal article" date="2020" name="Genome Biol.">
        <title>Gamete binning: chromosome-level and haplotype-resolved genome assembly enabled by high-throughput single-cell sequencing of gamete genomes.</title>
        <authorList>
            <person name="Campoy J.A."/>
            <person name="Sun H."/>
            <person name="Goel M."/>
            <person name="Jiao W.-B."/>
            <person name="Folz-Donahue K."/>
            <person name="Wang N."/>
            <person name="Rubio M."/>
            <person name="Liu C."/>
            <person name="Kukat C."/>
            <person name="Ruiz D."/>
            <person name="Huettel B."/>
            <person name="Schneeberger K."/>
        </authorList>
    </citation>
    <scope>NUCLEOTIDE SEQUENCE [LARGE SCALE GENOMIC DNA]</scope>
    <source>
        <strain evidence="14">cv. Rojo Pasion</strain>
    </source>
</reference>
<name>A0A6J5XPY1_PRUAR</name>
<evidence type="ECO:0000256" key="1">
    <source>
        <dbReference type="ARBA" id="ARBA00004123"/>
    </source>
</evidence>
<gene>
    <name evidence="13" type="ORF">ORAREDHAP_LOCUS36043</name>
</gene>
<keyword evidence="6" id="KW-0804">Transcription</keyword>
<evidence type="ECO:0000256" key="5">
    <source>
        <dbReference type="ARBA" id="ARBA00023155"/>
    </source>
</evidence>
<feature type="DNA-binding region" description="Homeobox" evidence="9">
    <location>
        <begin position="16"/>
        <end position="80"/>
    </location>
</feature>
<keyword evidence="3" id="KW-0805">Transcription regulation</keyword>
<comment type="similarity">
    <text evidence="8">Belongs to the WUS homeobox family.</text>
</comment>
<dbReference type="Pfam" id="PF00046">
    <property type="entry name" value="Homeodomain"/>
    <property type="match status" value="1"/>
</dbReference>
<dbReference type="AlphaFoldDB" id="A0A6J5XPY1"/>
<feature type="region of interest" description="Disordered" evidence="11">
    <location>
        <begin position="1"/>
        <end position="20"/>
    </location>
</feature>
<proteinExistence type="inferred from homology"/>
<evidence type="ECO:0000313" key="13">
    <source>
        <dbReference type="EMBL" id="CAB4313218.1"/>
    </source>
</evidence>
<keyword evidence="14" id="KW-1185">Reference proteome</keyword>
<evidence type="ECO:0000256" key="9">
    <source>
        <dbReference type="PROSITE-ProRule" id="PRU00108"/>
    </source>
</evidence>